<keyword evidence="3" id="KW-1185">Reference proteome</keyword>
<organism evidence="2 3">
    <name type="scientific">Amnibacterium endophyticum</name>
    <dbReference type="NCBI Taxonomy" id="2109337"/>
    <lineage>
        <taxon>Bacteria</taxon>
        <taxon>Bacillati</taxon>
        <taxon>Actinomycetota</taxon>
        <taxon>Actinomycetes</taxon>
        <taxon>Micrococcales</taxon>
        <taxon>Microbacteriaceae</taxon>
        <taxon>Amnibacterium</taxon>
    </lineage>
</organism>
<accession>A0ABW4LFE9</accession>
<gene>
    <name evidence="2" type="ORF">ACFSBI_10500</name>
</gene>
<dbReference type="GO" id="GO:0004519">
    <property type="term" value="F:endonuclease activity"/>
    <property type="evidence" value="ECO:0007669"/>
    <property type="project" value="UniProtKB-KW"/>
</dbReference>
<evidence type="ECO:0000313" key="2">
    <source>
        <dbReference type="EMBL" id="MFD1721982.1"/>
    </source>
</evidence>
<dbReference type="Pfam" id="PF03372">
    <property type="entry name" value="Exo_endo_phos"/>
    <property type="match status" value="1"/>
</dbReference>
<dbReference type="PANTHER" id="PTHR14859:SF15">
    <property type="entry name" value="ENDONUCLEASE_EXONUCLEASE_PHOSPHATASE DOMAIN-CONTAINING PROTEIN"/>
    <property type="match status" value="1"/>
</dbReference>
<name>A0ABW4LFE9_9MICO</name>
<comment type="caution">
    <text evidence="2">The sequence shown here is derived from an EMBL/GenBank/DDBJ whole genome shotgun (WGS) entry which is preliminary data.</text>
</comment>
<keyword evidence="2" id="KW-0378">Hydrolase</keyword>
<keyword evidence="2" id="KW-0540">Nuclease</keyword>
<feature type="domain" description="Endonuclease/exonuclease/phosphatase" evidence="1">
    <location>
        <begin position="5"/>
        <end position="218"/>
    </location>
</feature>
<proteinExistence type="predicted"/>
<reference evidence="3" key="1">
    <citation type="journal article" date="2019" name="Int. J. Syst. Evol. Microbiol.">
        <title>The Global Catalogue of Microorganisms (GCM) 10K type strain sequencing project: providing services to taxonomists for standard genome sequencing and annotation.</title>
        <authorList>
            <consortium name="The Broad Institute Genomics Platform"/>
            <consortium name="The Broad Institute Genome Sequencing Center for Infectious Disease"/>
            <person name="Wu L."/>
            <person name="Ma J."/>
        </authorList>
    </citation>
    <scope>NUCLEOTIDE SEQUENCE [LARGE SCALE GENOMIC DNA]</scope>
    <source>
        <strain evidence="3">CGMCC 1.12471</strain>
    </source>
</reference>
<dbReference type="RefSeq" id="WP_377934701.1">
    <property type="nucleotide sequence ID" value="NZ_JBHUEA010000015.1"/>
</dbReference>
<evidence type="ECO:0000259" key="1">
    <source>
        <dbReference type="Pfam" id="PF03372"/>
    </source>
</evidence>
<dbReference type="SUPFAM" id="SSF56219">
    <property type="entry name" value="DNase I-like"/>
    <property type="match status" value="1"/>
</dbReference>
<dbReference type="Proteomes" id="UP001597347">
    <property type="component" value="Unassembled WGS sequence"/>
</dbReference>
<dbReference type="EMBL" id="JBHUEA010000015">
    <property type="protein sequence ID" value="MFD1721982.1"/>
    <property type="molecule type" value="Genomic_DNA"/>
</dbReference>
<dbReference type="InterPro" id="IPR005135">
    <property type="entry name" value="Endo/exonuclease/phosphatase"/>
</dbReference>
<evidence type="ECO:0000313" key="3">
    <source>
        <dbReference type="Proteomes" id="UP001597347"/>
    </source>
</evidence>
<protein>
    <submittedName>
        <fullName evidence="2">Endonuclease/exonuclease/phosphatase family protein</fullName>
    </submittedName>
</protein>
<dbReference type="Gene3D" id="3.60.10.10">
    <property type="entry name" value="Endonuclease/exonuclease/phosphatase"/>
    <property type="match status" value="1"/>
</dbReference>
<sequence>MRITSLNLQGLLDWDHRSPRIVAALRRLDPDVVLFQEDVYLPDVSPWSPVAMLNRELRYPHRHESITRLQQGRVHPLYREGLGLLSKHPVVATEALVLRHEAEDPHERIVQVVDVAADDGTWPLVNVHLSVRDAFALEHLGELRRILAARGEQRILGGDFNVDHLERHRALLGQGVLTTEVASYESHPGTDETDDYFLVPPGWRIERVQVSADDLSDHRAITVDLERA</sequence>
<dbReference type="InterPro" id="IPR051916">
    <property type="entry name" value="GPI-anchor_lipid_remodeler"/>
</dbReference>
<dbReference type="InterPro" id="IPR036691">
    <property type="entry name" value="Endo/exonu/phosph_ase_sf"/>
</dbReference>
<dbReference type="PANTHER" id="PTHR14859">
    <property type="entry name" value="CALCOFLUOR WHITE HYPERSENSITIVE PROTEIN PRECURSOR"/>
    <property type="match status" value="1"/>
</dbReference>
<keyword evidence="2" id="KW-0255">Endonuclease</keyword>